<keyword evidence="1" id="KW-0812">Transmembrane</keyword>
<gene>
    <name evidence="2" type="ORF">KIPB_010424</name>
</gene>
<proteinExistence type="predicted"/>
<keyword evidence="1" id="KW-1133">Transmembrane helix</keyword>
<sequence>NEKVEAQEKGNEEEGYLSPSPLCKHVLRWPECSILCGPTAAPILVSALVLIMIPCQSVLVMDFV</sequence>
<dbReference type="Proteomes" id="UP000265618">
    <property type="component" value="Unassembled WGS sequence"/>
</dbReference>
<feature type="transmembrane region" description="Helical" evidence="1">
    <location>
        <begin position="40"/>
        <end position="61"/>
    </location>
</feature>
<comment type="caution">
    <text evidence="2">The sequence shown here is derived from an EMBL/GenBank/DDBJ whole genome shotgun (WGS) entry which is preliminary data.</text>
</comment>
<dbReference type="AlphaFoldDB" id="A0A391NPJ0"/>
<dbReference type="EMBL" id="BDIP01003874">
    <property type="protein sequence ID" value="GCA63524.1"/>
    <property type="molecule type" value="Genomic_DNA"/>
</dbReference>
<feature type="non-terminal residue" evidence="2">
    <location>
        <position position="1"/>
    </location>
</feature>
<name>A0A391NPJ0_9EUKA</name>
<evidence type="ECO:0000313" key="2">
    <source>
        <dbReference type="EMBL" id="GCA63524.1"/>
    </source>
</evidence>
<keyword evidence="1" id="KW-0472">Membrane</keyword>
<organism evidence="2 3">
    <name type="scientific">Kipferlia bialata</name>
    <dbReference type="NCBI Taxonomy" id="797122"/>
    <lineage>
        <taxon>Eukaryota</taxon>
        <taxon>Metamonada</taxon>
        <taxon>Carpediemonas-like organisms</taxon>
        <taxon>Kipferlia</taxon>
    </lineage>
</organism>
<reference evidence="2 3" key="1">
    <citation type="journal article" date="2018" name="PLoS ONE">
        <title>The draft genome of Kipferlia bialata reveals reductive genome evolution in fornicate parasites.</title>
        <authorList>
            <person name="Tanifuji G."/>
            <person name="Takabayashi S."/>
            <person name="Kume K."/>
            <person name="Takagi M."/>
            <person name="Nakayama T."/>
            <person name="Kamikawa R."/>
            <person name="Inagaki Y."/>
            <person name="Hashimoto T."/>
        </authorList>
    </citation>
    <scope>NUCLEOTIDE SEQUENCE [LARGE SCALE GENOMIC DNA]</scope>
    <source>
        <strain evidence="2">NY0173</strain>
    </source>
</reference>
<keyword evidence="3" id="KW-1185">Reference proteome</keyword>
<evidence type="ECO:0000313" key="3">
    <source>
        <dbReference type="Proteomes" id="UP000265618"/>
    </source>
</evidence>
<protein>
    <submittedName>
        <fullName evidence="2">Uncharacterized protein</fullName>
    </submittedName>
</protein>
<accession>A0A391NPJ0</accession>
<evidence type="ECO:0000256" key="1">
    <source>
        <dbReference type="SAM" id="Phobius"/>
    </source>
</evidence>